<keyword evidence="5 9" id="KW-0963">Cytoplasm</keyword>
<dbReference type="PANTHER" id="PTHR21500:SF0">
    <property type="entry name" value="TUBULIN-SPECIFIC CHAPERONE A"/>
    <property type="match status" value="1"/>
</dbReference>
<dbReference type="AlphaFoldDB" id="A0A9Q3FCM0"/>
<keyword evidence="8 9" id="KW-0206">Cytoskeleton</keyword>
<gene>
    <name evidence="11" type="ORF">O181_075228</name>
</gene>
<protein>
    <recommendedName>
        <fullName evidence="4 9">Tubulin-specific chaperone A</fullName>
    </recommendedName>
</protein>
<dbReference type="InterPro" id="IPR036126">
    <property type="entry name" value="TBCA_sf"/>
</dbReference>
<dbReference type="Proteomes" id="UP000765509">
    <property type="component" value="Unassembled WGS sequence"/>
</dbReference>
<comment type="similarity">
    <text evidence="3 9">Belongs to the TBCA family.</text>
</comment>
<name>A0A9Q3FCM0_9BASI</name>
<evidence type="ECO:0000256" key="2">
    <source>
        <dbReference type="ARBA" id="ARBA00004245"/>
    </source>
</evidence>
<accession>A0A9Q3FCM0</accession>
<feature type="coiled-coil region" evidence="10">
    <location>
        <begin position="13"/>
        <end position="93"/>
    </location>
</feature>
<dbReference type="InterPro" id="IPR004226">
    <property type="entry name" value="TBCA"/>
</dbReference>
<evidence type="ECO:0000313" key="11">
    <source>
        <dbReference type="EMBL" id="MBW0535513.1"/>
    </source>
</evidence>
<evidence type="ECO:0000256" key="4">
    <source>
        <dbReference type="ARBA" id="ARBA00015002"/>
    </source>
</evidence>
<dbReference type="EMBL" id="AVOT02040307">
    <property type="protein sequence ID" value="MBW0535513.1"/>
    <property type="molecule type" value="Genomic_DNA"/>
</dbReference>
<evidence type="ECO:0000256" key="6">
    <source>
        <dbReference type="ARBA" id="ARBA00022701"/>
    </source>
</evidence>
<keyword evidence="12" id="KW-1185">Reference proteome</keyword>
<dbReference type="GO" id="GO:0005829">
    <property type="term" value="C:cytosol"/>
    <property type="evidence" value="ECO:0007669"/>
    <property type="project" value="TreeGrafter"/>
</dbReference>
<evidence type="ECO:0000256" key="8">
    <source>
        <dbReference type="ARBA" id="ARBA00023212"/>
    </source>
</evidence>
<evidence type="ECO:0000256" key="7">
    <source>
        <dbReference type="ARBA" id="ARBA00023186"/>
    </source>
</evidence>
<dbReference type="GO" id="GO:0007021">
    <property type="term" value="P:tubulin complex assembly"/>
    <property type="evidence" value="ECO:0007669"/>
    <property type="project" value="UniProtKB-UniRule"/>
</dbReference>
<evidence type="ECO:0000256" key="10">
    <source>
        <dbReference type="SAM" id="Coils"/>
    </source>
</evidence>
<dbReference type="Gene3D" id="1.20.58.90">
    <property type="match status" value="1"/>
</dbReference>
<dbReference type="OrthoDB" id="296187at2759"/>
<dbReference type="Pfam" id="PF02970">
    <property type="entry name" value="TBCA"/>
    <property type="match status" value="1"/>
</dbReference>
<evidence type="ECO:0000313" key="12">
    <source>
        <dbReference type="Proteomes" id="UP000765509"/>
    </source>
</evidence>
<keyword evidence="7 9" id="KW-0143">Chaperone</keyword>
<dbReference type="PANTHER" id="PTHR21500">
    <property type="entry name" value="TUBULIN-SPECIFIC CHAPERONE A"/>
    <property type="match status" value="1"/>
</dbReference>
<comment type="subunit">
    <text evidence="9">Supercomplex made of cofactors A to E. Cofactors A and D function by capturing and stabilizing tubulin in a quasi-native conformation. Cofactor E binds to the cofactor D-tubulin complex; interaction with cofactor C then causes the release of tubulin polypeptides that are committed to the native state.</text>
</comment>
<comment type="subcellular location">
    <subcellularLocation>
        <location evidence="2 9">Cytoplasm</location>
        <location evidence="2 9">Cytoskeleton</location>
    </subcellularLocation>
</comment>
<comment type="caution">
    <text evidence="11">The sequence shown here is derived from an EMBL/GenBank/DDBJ whole genome shotgun (WGS) entry which is preliminary data.</text>
</comment>
<evidence type="ECO:0000256" key="3">
    <source>
        <dbReference type="ARBA" id="ARBA00006806"/>
    </source>
</evidence>
<proteinExistence type="inferred from homology"/>
<organism evidence="11 12">
    <name type="scientific">Austropuccinia psidii MF-1</name>
    <dbReference type="NCBI Taxonomy" id="1389203"/>
    <lineage>
        <taxon>Eukaryota</taxon>
        <taxon>Fungi</taxon>
        <taxon>Dikarya</taxon>
        <taxon>Basidiomycota</taxon>
        <taxon>Pucciniomycotina</taxon>
        <taxon>Pucciniomycetes</taxon>
        <taxon>Pucciniales</taxon>
        <taxon>Sphaerophragmiaceae</taxon>
        <taxon>Austropuccinia</taxon>
    </lineage>
</organism>
<comment type="function">
    <text evidence="1">Tubulin-folding protein; involved in the early step of the tubulin folding pathway.</text>
</comment>
<dbReference type="FunFam" id="1.20.58.90:FF:000010">
    <property type="entry name" value="Tubulin-specific chaperone A"/>
    <property type="match status" value="1"/>
</dbReference>
<reference evidence="11" key="1">
    <citation type="submission" date="2021-03" db="EMBL/GenBank/DDBJ databases">
        <title>Draft genome sequence of rust myrtle Austropuccinia psidii MF-1, a brazilian biotype.</title>
        <authorList>
            <person name="Quecine M.C."/>
            <person name="Pachon D.M.R."/>
            <person name="Bonatelli M.L."/>
            <person name="Correr F.H."/>
            <person name="Franceschini L.M."/>
            <person name="Leite T.F."/>
            <person name="Margarido G.R.A."/>
            <person name="Almeida C.A."/>
            <person name="Ferrarezi J.A."/>
            <person name="Labate C.A."/>
        </authorList>
    </citation>
    <scope>NUCLEOTIDE SEQUENCE</scope>
    <source>
        <strain evidence="11">MF-1</strain>
    </source>
</reference>
<evidence type="ECO:0000256" key="5">
    <source>
        <dbReference type="ARBA" id="ARBA00022490"/>
    </source>
</evidence>
<keyword evidence="6 9" id="KW-0493">Microtubule</keyword>
<evidence type="ECO:0000256" key="9">
    <source>
        <dbReference type="RuleBase" id="RU364030"/>
    </source>
</evidence>
<dbReference type="GO" id="GO:0048487">
    <property type="term" value="F:beta-tubulin binding"/>
    <property type="evidence" value="ECO:0007669"/>
    <property type="project" value="InterPro"/>
</dbReference>
<dbReference type="SUPFAM" id="SSF46988">
    <property type="entry name" value="Tubulin chaperone cofactor A"/>
    <property type="match status" value="1"/>
</dbReference>
<dbReference type="GO" id="GO:0005874">
    <property type="term" value="C:microtubule"/>
    <property type="evidence" value="ECO:0007669"/>
    <property type="project" value="UniProtKB-KW"/>
</dbReference>
<dbReference type="GO" id="GO:0007023">
    <property type="term" value="P:post-chaperonin tubulin folding pathway"/>
    <property type="evidence" value="ECO:0007669"/>
    <property type="project" value="UniProtKB-UniRule"/>
</dbReference>
<evidence type="ECO:0000256" key="1">
    <source>
        <dbReference type="ARBA" id="ARBA00003046"/>
    </source>
</evidence>
<keyword evidence="10" id="KW-0175">Coiled coil</keyword>
<sequence>MVSRPLKIKTGVVERLVKEKDSYNKEYEQQLRRIEKIKIETPHDDWNIRKQNEVLQETVKIMPDVEQRLSKAIEELKELVEAHQEDLAQTEELAKAKQVLSTVASQADDSTSPNS</sequence>